<dbReference type="GO" id="GO:0050660">
    <property type="term" value="F:flavin adenine dinucleotide binding"/>
    <property type="evidence" value="ECO:0007669"/>
    <property type="project" value="InterPro"/>
</dbReference>
<dbReference type="InterPro" id="IPR009100">
    <property type="entry name" value="AcylCoA_DH/oxidase_NM_dom_sf"/>
</dbReference>
<dbReference type="Proteomes" id="UP000664795">
    <property type="component" value="Unassembled WGS sequence"/>
</dbReference>
<dbReference type="FunFam" id="1.20.140.10:FF:000001">
    <property type="entry name" value="Acyl-CoA dehydrogenase"/>
    <property type="match status" value="1"/>
</dbReference>
<evidence type="ECO:0000313" key="11">
    <source>
        <dbReference type="Proteomes" id="UP000664795"/>
    </source>
</evidence>
<evidence type="ECO:0000259" key="8">
    <source>
        <dbReference type="Pfam" id="PF02770"/>
    </source>
</evidence>
<proteinExistence type="inferred from homology"/>
<dbReference type="GO" id="GO:0003995">
    <property type="term" value="F:acyl-CoA dehydrogenase activity"/>
    <property type="evidence" value="ECO:0007669"/>
    <property type="project" value="InterPro"/>
</dbReference>
<feature type="domain" description="Acyl-CoA dehydrogenase/oxidase N-terminal" evidence="9">
    <location>
        <begin position="9"/>
        <end position="121"/>
    </location>
</feature>
<accession>A0A939G3M9</accession>
<organism evidence="10 11">
    <name type="scientific">Fibrella aquatilis</name>
    <dbReference type="NCBI Taxonomy" id="2817059"/>
    <lineage>
        <taxon>Bacteria</taxon>
        <taxon>Pseudomonadati</taxon>
        <taxon>Bacteroidota</taxon>
        <taxon>Cytophagia</taxon>
        <taxon>Cytophagales</taxon>
        <taxon>Spirosomataceae</taxon>
        <taxon>Fibrella</taxon>
    </lineage>
</organism>
<dbReference type="InterPro" id="IPR037069">
    <property type="entry name" value="AcylCoA_DH/ox_N_sf"/>
</dbReference>
<keyword evidence="3 6" id="KW-0285">Flavoprotein</keyword>
<evidence type="ECO:0000256" key="2">
    <source>
        <dbReference type="ARBA" id="ARBA00009347"/>
    </source>
</evidence>
<dbReference type="Gene3D" id="1.10.540.10">
    <property type="entry name" value="Acyl-CoA dehydrogenase/oxidase, N-terminal domain"/>
    <property type="match status" value="1"/>
</dbReference>
<evidence type="ECO:0000259" key="9">
    <source>
        <dbReference type="Pfam" id="PF02771"/>
    </source>
</evidence>
<dbReference type="InterPro" id="IPR013786">
    <property type="entry name" value="AcylCoA_DH/ox_N"/>
</dbReference>
<dbReference type="Pfam" id="PF00441">
    <property type="entry name" value="Acyl-CoA_dh_1"/>
    <property type="match status" value="1"/>
</dbReference>
<protein>
    <submittedName>
        <fullName evidence="10">Acyl-CoA dehydrogenase family protein</fullName>
    </submittedName>
</protein>
<evidence type="ECO:0000256" key="6">
    <source>
        <dbReference type="RuleBase" id="RU362125"/>
    </source>
</evidence>
<dbReference type="PANTHER" id="PTHR43884:SF12">
    <property type="entry name" value="ISOVALERYL-COA DEHYDROGENASE, MITOCHONDRIAL-RELATED"/>
    <property type="match status" value="1"/>
</dbReference>
<sequence>MKRPSLYFTDDHDLFRQSVRQFIEKEVVPHTEAWETARRIPLSVFGRMGELGFLGLPYAEAYGGSGADFWFSVVFLEELARCGMGGFVTAVSVHEYMAINHIAKAGSDDLKARYLAPAIAGQKVAALAISEPDTGSDVSSIRSTAIKDGDHYIINGAKTFISNGTYGDFVTLTVKTRPEGGANGVSLIVVDLDSPGITRTKLNKMGWHSSDTAEIRFDDVRVPVENLIGVENSGFYYLMESLQLERLVAAIMAVSGAEVALDWTLDYLNEREAFGKKIGKFQAIRHKIADVATEIEMAKQFVHHTCWLFTQGEVVVKECSMAKLYTSEMQKRVIDTCLQFFGGYGFMEDYPICRAYRDARAGTIAGGTSEIMREIIAKIVVDAVAYKPAYA</sequence>
<dbReference type="InterPro" id="IPR009075">
    <property type="entry name" value="AcylCo_DH/oxidase_C"/>
</dbReference>
<gene>
    <name evidence="10" type="ORF">J2I48_03370</name>
</gene>
<dbReference type="Pfam" id="PF02770">
    <property type="entry name" value="Acyl-CoA_dh_M"/>
    <property type="match status" value="1"/>
</dbReference>
<dbReference type="InterPro" id="IPR006091">
    <property type="entry name" value="Acyl-CoA_Oxase/DH_mid-dom"/>
</dbReference>
<dbReference type="Pfam" id="PF02771">
    <property type="entry name" value="Acyl-CoA_dh_N"/>
    <property type="match status" value="1"/>
</dbReference>
<dbReference type="SUPFAM" id="SSF56645">
    <property type="entry name" value="Acyl-CoA dehydrogenase NM domain-like"/>
    <property type="match status" value="1"/>
</dbReference>
<dbReference type="GO" id="GO:0046359">
    <property type="term" value="P:butyrate catabolic process"/>
    <property type="evidence" value="ECO:0007669"/>
    <property type="project" value="TreeGrafter"/>
</dbReference>
<dbReference type="Gene3D" id="1.20.140.10">
    <property type="entry name" value="Butyryl-CoA Dehydrogenase, subunit A, domain 3"/>
    <property type="match status" value="1"/>
</dbReference>
<keyword evidence="11" id="KW-1185">Reference proteome</keyword>
<dbReference type="RefSeq" id="WP_207333980.1">
    <property type="nucleotide sequence ID" value="NZ_JAFMYU010000002.1"/>
</dbReference>
<keyword evidence="4 6" id="KW-0274">FAD</keyword>
<dbReference type="PROSITE" id="PS00073">
    <property type="entry name" value="ACYL_COA_DH_2"/>
    <property type="match status" value="1"/>
</dbReference>
<feature type="domain" description="Acyl-CoA oxidase/dehydrogenase middle" evidence="8">
    <location>
        <begin position="126"/>
        <end position="220"/>
    </location>
</feature>
<dbReference type="FunFam" id="2.40.110.10:FF:000002">
    <property type="entry name" value="Acyl-CoA dehydrogenase fadE12"/>
    <property type="match status" value="1"/>
</dbReference>
<dbReference type="InterPro" id="IPR046373">
    <property type="entry name" value="Acyl-CoA_Oxase/DH_mid-dom_sf"/>
</dbReference>
<evidence type="ECO:0000259" key="7">
    <source>
        <dbReference type="Pfam" id="PF00441"/>
    </source>
</evidence>
<dbReference type="EMBL" id="JAFMYU010000002">
    <property type="protein sequence ID" value="MBO0930014.1"/>
    <property type="molecule type" value="Genomic_DNA"/>
</dbReference>
<dbReference type="InterPro" id="IPR036250">
    <property type="entry name" value="AcylCo_DH-like_C"/>
</dbReference>
<reference evidence="10 11" key="1">
    <citation type="submission" date="2021-03" db="EMBL/GenBank/DDBJ databases">
        <title>Fibrella sp. HMF5036 genome sequencing and assembly.</title>
        <authorList>
            <person name="Kang H."/>
            <person name="Kim H."/>
            <person name="Bae S."/>
            <person name="Joh K."/>
        </authorList>
    </citation>
    <scope>NUCLEOTIDE SEQUENCE [LARGE SCALE GENOMIC DNA]</scope>
    <source>
        <strain evidence="10 11">HMF5036</strain>
    </source>
</reference>
<comment type="cofactor">
    <cofactor evidence="1 6">
        <name>FAD</name>
        <dbReference type="ChEBI" id="CHEBI:57692"/>
    </cofactor>
</comment>
<evidence type="ECO:0000256" key="1">
    <source>
        <dbReference type="ARBA" id="ARBA00001974"/>
    </source>
</evidence>
<dbReference type="SUPFAM" id="SSF47203">
    <property type="entry name" value="Acyl-CoA dehydrogenase C-terminal domain-like"/>
    <property type="match status" value="1"/>
</dbReference>
<dbReference type="InterPro" id="IPR006089">
    <property type="entry name" value="Acyl-CoA_DH_CS"/>
</dbReference>
<keyword evidence="5 6" id="KW-0560">Oxidoreductase</keyword>
<evidence type="ECO:0000313" key="10">
    <source>
        <dbReference type="EMBL" id="MBO0930014.1"/>
    </source>
</evidence>
<comment type="similarity">
    <text evidence="2 6">Belongs to the acyl-CoA dehydrogenase family.</text>
</comment>
<dbReference type="PANTHER" id="PTHR43884">
    <property type="entry name" value="ACYL-COA DEHYDROGENASE"/>
    <property type="match status" value="1"/>
</dbReference>
<dbReference type="Gene3D" id="2.40.110.10">
    <property type="entry name" value="Butyryl-CoA Dehydrogenase, subunit A, domain 2"/>
    <property type="match status" value="1"/>
</dbReference>
<dbReference type="AlphaFoldDB" id="A0A939G3M9"/>
<evidence type="ECO:0000256" key="5">
    <source>
        <dbReference type="ARBA" id="ARBA00023002"/>
    </source>
</evidence>
<evidence type="ECO:0000256" key="4">
    <source>
        <dbReference type="ARBA" id="ARBA00022827"/>
    </source>
</evidence>
<name>A0A939G3M9_9BACT</name>
<dbReference type="GO" id="GO:0033539">
    <property type="term" value="P:fatty acid beta-oxidation using acyl-CoA dehydrogenase"/>
    <property type="evidence" value="ECO:0007669"/>
    <property type="project" value="TreeGrafter"/>
</dbReference>
<comment type="caution">
    <text evidence="10">The sequence shown here is derived from an EMBL/GenBank/DDBJ whole genome shotgun (WGS) entry which is preliminary data.</text>
</comment>
<feature type="domain" description="Acyl-CoA dehydrogenase/oxidase C-terminal" evidence="7">
    <location>
        <begin position="232"/>
        <end position="379"/>
    </location>
</feature>
<evidence type="ECO:0000256" key="3">
    <source>
        <dbReference type="ARBA" id="ARBA00022630"/>
    </source>
</evidence>